<accession>A0A842HSI8</accession>
<feature type="domain" description="Polysaccharide biosynthesis protein CapD-like" evidence="3">
    <location>
        <begin position="281"/>
        <end position="565"/>
    </location>
</feature>
<dbReference type="SUPFAM" id="SSF51735">
    <property type="entry name" value="NAD(P)-binding Rossmann-fold domains"/>
    <property type="match status" value="2"/>
</dbReference>
<evidence type="ECO:0000313" key="4">
    <source>
        <dbReference type="EMBL" id="MBC2770608.1"/>
    </source>
</evidence>
<comment type="caution">
    <text evidence="4">The sequence shown here is derived from an EMBL/GenBank/DDBJ whole genome shotgun (WGS) entry which is preliminary data.</text>
</comment>
<evidence type="ECO:0000256" key="1">
    <source>
        <dbReference type="ARBA" id="ARBA00007430"/>
    </source>
</evidence>
<dbReference type="InterPro" id="IPR036291">
    <property type="entry name" value="NAD(P)-bd_dom_sf"/>
</dbReference>
<reference evidence="4 5" key="1">
    <citation type="submission" date="2020-08" db="EMBL/GenBank/DDBJ databases">
        <title>Paraeoetvoesia sp. YC-7-48 draft genome sequence.</title>
        <authorList>
            <person name="Yao L."/>
        </authorList>
    </citation>
    <scope>NUCLEOTIDE SEQUENCE [LARGE SCALE GENOMIC DNA]</scope>
    <source>
        <strain evidence="5">YC-7-48</strain>
    </source>
</reference>
<evidence type="ECO:0000259" key="3">
    <source>
        <dbReference type="Pfam" id="PF02719"/>
    </source>
</evidence>
<gene>
    <name evidence="4" type="ORF">GTU67_11895</name>
</gene>
<dbReference type="AlphaFoldDB" id="A0A842HSI8"/>
<comment type="similarity">
    <text evidence="1">Belongs to the polysaccharide synthase family.</text>
</comment>
<feature type="transmembrane region" description="Helical" evidence="2">
    <location>
        <begin position="41"/>
        <end position="65"/>
    </location>
</feature>
<dbReference type="Pfam" id="PF02719">
    <property type="entry name" value="Polysacc_synt_2"/>
    <property type="match status" value="1"/>
</dbReference>
<name>A0A842HSI8_9BURK</name>
<evidence type="ECO:0000313" key="5">
    <source>
        <dbReference type="Proteomes" id="UP000545386"/>
    </source>
</evidence>
<proteinExistence type="inferred from homology"/>
<dbReference type="PANTHER" id="PTHR43318:SF1">
    <property type="entry name" value="POLYSACCHARIDE BIOSYNTHESIS PROTEIN EPSC-RELATED"/>
    <property type="match status" value="1"/>
</dbReference>
<feature type="transmembrane region" description="Helical" evidence="2">
    <location>
        <begin position="7"/>
        <end position="29"/>
    </location>
</feature>
<dbReference type="InterPro" id="IPR051203">
    <property type="entry name" value="Polysaccharide_Synthase-Rel"/>
</dbReference>
<dbReference type="PANTHER" id="PTHR43318">
    <property type="entry name" value="UDP-N-ACETYLGLUCOSAMINE 4,6-DEHYDRATASE"/>
    <property type="match status" value="1"/>
</dbReference>
<dbReference type="CDD" id="cd05237">
    <property type="entry name" value="UDP_invert_4-6DH_SDR_e"/>
    <property type="match status" value="1"/>
</dbReference>
<sequence>MKSLRSTLVLLFDLLCVVAAWLGAFLLRFNFEWPYGYEKTLWLGLVPLLFTQAIACKWAGLYRGMWIFASIPDLRRVLKAVASSAIVLLVMASLAPQHVTVPRSIVLLYPILLLLLMGGGRIAWRMYKEHRLYNPRHGQGKPVVVIGAGTAGAMLVRELERSPDWHVVALVDDDRNKWGLEVSGCRVEGGTDALEQTLTRWEAKHAILASTSATREVLQHITQAVSQAKAQLFTVPGLNELMSGRVAINAMRPVKIEDLLGRATVDIDTGNVAHMLQGKRLLVTGAGGSIGSELCRQLARFDPAVIVLLDASEFALYTIDQWFKVNSPNTAIVALAGDVKDNHRLQVIFDEWQPQVVFHAAAYKHVPLMEEHNAWQAVRTNVLGTWLVGQHALRVKAERFVLISTDKAVNPTNVMGATKRMAEMACEVLQRQGNGTTCFQMVRFGNVLGSTGSVIPKFQEQIAGGGPVTVTHPEITRYFMSIPEAAQLVLQAATMGKGGEIFVLDMGEPIRIVDLAKNMIRLSGHTKGDITIEFTGLRPGEKLYEELLADSENTLPTHHDKLRIAQARPVQNEFELFVCTMAGTHTSTHFEDGGVRDLLKEWVPEYQPTTDTTELTIRL</sequence>
<feature type="transmembrane region" description="Helical" evidence="2">
    <location>
        <begin position="107"/>
        <end position="124"/>
    </location>
</feature>
<dbReference type="RefSeq" id="WP_185780287.1">
    <property type="nucleotide sequence ID" value="NZ_JACJUU010000010.1"/>
</dbReference>
<dbReference type="Proteomes" id="UP000545386">
    <property type="component" value="Unassembled WGS sequence"/>
</dbReference>
<keyword evidence="2" id="KW-0472">Membrane</keyword>
<keyword evidence="2" id="KW-1133">Transmembrane helix</keyword>
<keyword evidence="5" id="KW-1185">Reference proteome</keyword>
<dbReference type="InterPro" id="IPR003869">
    <property type="entry name" value="Polysac_CapD-like"/>
</dbReference>
<organism evidence="4 5">
    <name type="scientific">Pusillimonas minor</name>
    <dbReference type="NCBI Taxonomy" id="2697024"/>
    <lineage>
        <taxon>Bacteria</taxon>
        <taxon>Pseudomonadati</taxon>
        <taxon>Pseudomonadota</taxon>
        <taxon>Betaproteobacteria</taxon>
        <taxon>Burkholderiales</taxon>
        <taxon>Alcaligenaceae</taxon>
        <taxon>Pusillimonas</taxon>
    </lineage>
</organism>
<evidence type="ECO:0000256" key="2">
    <source>
        <dbReference type="SAM" id="Phobius"/>
    </source>
</evidence>
<protein>
    <submittedName>
        <fullName evidence="4">Polysaccharide biosynthesis protein</fullName>
    </submittedName>
</protein>
<dbReference type="Gene3D" id="3.40.50.720">
    <property type="entry name" value="NAD(P)-binding Rossmann-like Domain"/>
    <property type="match status" value="2"/>
</dbReference>
<dbReference type="EMBL" id="JACJUU010000010">
    <property type="protein sequence ID" value="MBC2770608.1"/>
    <property type="molecule type" value="Genomic_DNA"/>
</dbReference>
<keyword evidence="2" id="KW-0812">Transmembrane</keyword>